<dbReference type="AlphaFoldDB" id="A0A2P5BLK6"/>
<gene>
    <name evidence="2" type="ORF">TorRG33x02_316900</name>
</gene>
<feature type="compositionally biased region" description="Basic and acidic residues" evidence="1">
    <location>
        <begin position="199"/>
        <end position="215"/>
    </location>
</feature>
<protein>
    <submittedName>
        <fullName evidence="2">Uncharacterized protein</fullName>
    </submittedName>
</protein>
<dbReference type="Proteomes" id="UP000237000">
    <property type="component" value="Unassembled WGS sequence"/>
</dbReference>
<comment type="caution">
    <text evidence="2">The sequence shown here is derived from an EMBL/GenBank/DDBJ whole genome shotgun (WGS) entry which is preliminary data.</text>
</comment>
<feature type="compositionally biased region" description="Low complexity" evidence="1">
    <location>
        <begin position="57"/>
        <end position="70"/>
    </location>
</feature>
<dbReference type="EMBL" id="JXTC01000498">
    <property type="protein sequence ID" value="PON49640.1"/>
    <property type="molecule type" value="Genomic_DNA"/>
</dbReference>
<evidence type="ECO:0000256" key="1">
    <source>
        <dbReference type="SAM" id="MobiDB-lite"/>
    </source>
</evidence>
<proteinExistence type="predicted"/>
<organism evidence="2 3">
    <name type="scientific">Trema orientale</name>
    <name type="common">Charcoal tree</name>
    <name type="synonym">Celtis orientalis</name>
    <dbReference type="NCBI Taxonomy" id="63057"/>
    <lineage>
        <taxon>Eukaryota</taxon>
        <taxon>Viridiplantae</taxon>
        <taxon>Streptophyta</taxon>
        <taxon>Embryophyta</taxon>
        <taxon>Tracheophyta</taxon>
        <taxon>Spermatophyta</taxon>
        <taxon>Magnoliopsida</taxon>
        <taxon>eudicotyledons</taxon>
        <taxon>Gunneridae</taxon>
        <taxon>Pentapetalae</taxon>
        <taxon>rosids</taxon>
        <taxon>fabids</taxon>
        <taxon>Rosales</taxon>
        <taxon>Cannabaceae</taxon>
        <taxon>Trema</taxon>
    </lineage>
</organism>
<dbReference type="InParanoid" id="A0A2P5BLK6"/>
<feature type="region of interest" description="Disordered" evidence="1">
    <location>
        <begin position="194"/>
        <end position="277"/>
    </location>
</feature>
<accession>A0A2P5BLK6</accession>
<dbReference type="OrthoDB" id="10366549at2759"/>
<evidence type="ECO:0000313" key="3">
    <source>
        <dbReference type="Proteomes" id="UP000237000"/>
    </source>
</evidence>
<evidence type="ECO:0000313" key="2">
    <source>
        <dbReference type="EMBL" id="PON49640.1"/>
    </source>
</evidence>
<sequence>MDKGKGNEEMDTDTNTNMELVWNNIGRDVDDDNPYWLSTVVESLPPSDPSSPPSDPPSNANSSPSDPTSSQLALPFHQSSSQTVSLPMTVTLPPFRRFPSIHISLPNLPGWFCRDSRNPFSRIFQPRVDSVIHSHYGTGWLLNPQQSETNPLQISHALRIPNSTTVTVSMVPPAVVENPETQANFDITEEMGSAMPYSQREENNENVHRRRDSQERRRRCRDSQDLGSTSGGGSRRAVLRRVTLARQQPVSRTVQGGDGGSPPSSPSPPARFSPRRD</sequence>
<feature type="compositionally biased region" description="Pro residues" evidence="1">
    <location>
        <begin position="46"/>
        <end position="56"/>
    </location>
</feature>
<keyword evidence="3" id="KW-1185">Reference proteome</keyword>
<reference evidence="3" key="1">
    <citation type="submission" date="2016-06" db="EMBL/GenBank/DDBJ databases">
        <title>Parallel loss of symbiosis genes in relatives of nitrogen-fixing non-legume Parasponia.</title>
        <authorList>
            <person name="Van Velzen R."/>
            <person name="Holmer R."/>
            <person name="Bu F."/>
            <person name="Rutten L."/>
            <person name="Van Zeijl A."/>
            <person name="Liu W."/>
            <person name="Santuari L."/>
            <person name="Cao Q."/>
            <person name="Sharma T."/>
            <person name="Shen D."/>
            <person name="Roswanjaya Y."/>
            <person name="Wardhani T."/>
            <person name="Kalhor M.S."/>
            <person name="Jansen J."/>
            <person name="Van den Hoogen J."/>
            <person name="Gungor B."/>
            <person name="Hartog M."/>
            <person name="Hontelez J."/>
            <person name="Verver J."/>
            <person name="Yang W.-C."/>
            <person name="Schijlen E."/>
            <person name="Repin R."/>
            <person name="Schilthuizen M."/>
            <person name="Schranz E."/>
            <person name="Heidstra R."/>
            <person name="Miyata K."/>
            <person name="Fedorova E."/>
            <person name="Kohlen W."/>
            <person name="Bisseling T."/>
            <person name="Smit S."/>
            <person name="Geurts R."/>
        </authorList>
    </citation>
    <scope>NUCLEOTIDE SEQUENCE [LARGE SCALE GENOMIC DNA]</scope>
    <source>
        <strain evidence="3">cv. RG33-2</strain>
    </source>
</reference>
<name>A0A2P5BLK6_TREOI</name>
<feature type="region of interest" description="Disordered" evidence="1">
    <location>
        <begin position="1"/>
        <end position="80"/>
    </location>
</feature>